<organism evidence="2 3">
    <name type="scientific">Thermosipho atlanticus DSM 15807</name>
    <dbReference type="NCBI Taxonomy" id="1123380"/>
    <lineage>
        <taxon>Bacteria</taxon>
        <taxon>Thermotogati</taxon>
        <taxon>Thermotogota</taxon>
        <taxon>Thermotogae</taxon>
        <taxon>Thermotogales</taxon>
        <taxon>Fervidobacteriaceae</taxon>
        <taxon>Thermosipho</taxon>
    </lineage>
</organism>
<dbReference type="InterPro" id="IPR029058">
    <property type="entry name" value="AB_hydrolase_fold"/>
</dbReference>
<dbReference type="AlphaFoldDB" id="A0A1M5RUV7"/>
<dbReference type="OrthoDB" id="9806902at2"/>
<evidence type="ECO:0000313" key="2">
    <source>
        <dbReference type="EMBL" id="SHH30097.1"/>
    </source>
</evidence>
<dbReference type="PANTHER" id="PTHR11614">
    <property type="entry name" value="PHOSPHOLIPASE-RELATED"/>
    <property type="match status" value="1"/>
</dbReference>
<sequence length="256" mass="29562">MIYQFRKGSGKKGWIVVVHGLGEHIGRYEKLVEGLIKREFGVIGFDLPGHGKSQGRRGHTSIEEIIKVINNLTNDIEKFHIFGHSLGGLIAIRYVQENVDRVKTLVVSSPALYIKPSILQKVLLSIMIYFYPSLTVSNGIDPNLLSRNKEAVEKYVKDKLVHDRISVKLGRSLVKNIQLAHSRVNDIVVPTLMLVGTEDKITPLDGSYAFFERLQLPKEDKLLIKYEGGYHEMFEDPKYREKFYNDIFEWYENRWR</sequence>
<name>A0A1M5RUV7_9BACT</name>
<dbReference type="Gene3D" id="3.40.50.1820">
    <property type="entry name" value="alpha/beta hydrolase"/>
    <property type="match status" value="1"/>
</dbReference>
<accession>A0A1M5RUV7</accession>
<dbReference type="GO" id="GO:0016787">
    <property type="term" value="F:hydrolase activity"/>
    <property type="evidence" value="ECO:0007669"/>
    <property type="project" value="UniProtKB-KW"/>
</dbReference>
<dbReference type="InterPro" id="IPR022742">
    <property type="entry name" value="Hydrolase_4"/>
</dbReference>
<dbReference type="PRINTS" id="PR00111">
    <property type="entry name" value="ABHYDROLASE"/>
</dbReference>
<dbReference type="EMBL" id="FQXN01000002">
    <property type="protein sequence ID" value="SHH30097.1"/>
    <property type="molecule type" value="Genomic_DNA"/>
</dbReference>
<evidence type="ECO:0000259" key="1">
    <source>
        <dbReference type="Pfam" id="PF12146"/>
    </source>
</evidence>
<dbReference type="InterPro" id="IPR000073">
    <property type="entry name" value="AB_hydrolase_1"/>
</dbReference>
<dbReference type="RefSeq" id="WP_073072118.1">
    <property type="nucleotide sequence ID" value="NZ_FQXN01000002.1"/>
</dbReference>
<gene>
    <name evidence="2" type="ORF">SAMN02745199_0639</name>
</gene>
<dbReference type="Pfam" id="PF12146">
    <property type="entry name" value="Hydrolase_4"/>
    <property type="match status" value="1"/>
</dbReference>
<protein>
    <submittedName>
        <fullName evidence="2">Lysophospholipase, alpha-beta hydrolase superfamily</fullName>
    </submittedName>
</protein>
<dbReference type="SUPFAM" id="SSF53474">
    <property type="entry name" value="alpha/beta-Hydrolases"/>
    <property type="match status" value="1"/>
</dbReference>
<evidence type="ECO:0000313" key="3">
    <source>
        <dbReference type="Proteomes" id="UP000242592"/>
    </source>
</evidence>
<keyword evidence="2" id="KW-0378">Hydrolase</keyword>
<proteinExistence type="predicted"/>
<dbReference type="Proteomes" id="UP000242592">
    <property type="component" value="Unassembled WGS sequence"/>
</dbReference>
<keyword evidence="3" id="KW-1185">Reference proteome</keyword>
<feature type="domain" description="Serine aminopeptidase S33" evidence="1">
    <location>
        <begin position="12"/>
        <end position="237"/>
    </location>
</feature>
<reference evidence="3" key="1">
    <citation type="submission" date="2016-11" db="EMBL/GenBank/DDBJ databases">
        <authorList>
            <person name="Varghese N."/>
            <person name="Submissions S."/>
        </authorList>
    </citation>
    <scope>NUCLEOTIDE SEQUENCE [LARGE SCALE GENOMIC DNA]</scope>
    <source>
        <strain evidence="3">DSM 15807</strain>
    </source>
</reference>
<dbReference type="InterPro" id="IPR051044">
    <property type="entry name" value="MAG_DAG_Lipase"/>
</dbReference>
<dbReference type="STRING" id="1123380.SAMN02745199_0639"/>